<dbReference type="InterPro" id="IPR006143">
    <property type="entry name" value="RND_pump_MFP"/>
</dbReference>
<evidence type="ECO:0000259" key="6">
    <source>
        <dbReference type="Pfam" id="PF25944"/>
    </source>
</evidence>
<proteinExistence type="inferred from homology"/>
<evidence type="ECO:0000259" key="5">
    <source>
        <dbReference type="Pfam" id="PF25917"/>
    </source>
</evidence>
<dbReference type="AlphaFoldDB" id="A0A6C0U6H6"/>
<dbReference type="EMBL" id="CP048711">
    <property type="protein sequence ID" value="QIB65044.1"/>
    <property type="molecule type" value="Genomic_DNA"/>
</dbReference>
<feature type="domain" description="Multidrug resistance protein MdtA-like barrel-sandwich hybrid" evidence="5">
    <location>
        <begin position="78"/>
        <end position="213"/>
    </location>
</feature>
<dbReference type="KEGG" id="kim:G3T16_06160"/>
<dbReference type="GO" id="GO:0022857">
    <property type="term" value="F:transmembrane transporter activity"/>
    <property type="evidence" value="ECO:0007669"/>
    <property type="project" value="InterPro"/>
</dbReference>
<gene>
    <name evidence="8" type="ORF">G3T16_06160</name>
</gene>
<comment type="similarity">
    <text evidence="2">Belongs to the membrane fusion protein (MFP) (TC 8.A.1) family.</text>
</comment>
<evidence type="ECO:0000256" key="1">
    <source>
        <dbReference type="ARBA" id="ARBA00004519"/>
    </source>
</evidence>
<dbReference type="Pfam" id="PF25876">
    <property type="entry name" value="HH_MFP_RND"/>
    <property type="match status" value="1"/>
</dbReference>
<dbReference type="Gene3D" id="2.40.30.170">
    <property type="match status" value="1"/>
</dbReference>
<keyword evidence="3" id="KW-0175">Coiled coil</keyword>
<dbReference type="Pfam" id="PF25917">
    <property type="entry name" value="BSH_RND"/>
    <property type="match status" value="1"/>
</dbReference>
<name>A0A6C0U6H6_9GAMM</name>
<feature type="domain" description="Multidrug resistance protein MdtA-like alpha-helical hairpin" evidence="4">
    <location>
        <begin position="119"/>
        <end position="187"/>
    </location>
</feature>
<evidence type="ECO:0000313" key="8">
    <source>
        <dbReference type="EMBL" id="QIB65044.1"/>
    </source>
</evidence>
<dbReference type="NCBIfam" id="TIGR01730">
    <property type="entry name" value="RND_mfp"/>
    <property type="match status" value="1"/>
</dbReference>
<evidence type="ECO:0000259" key="7">
    <source>
        <dbReference type="Pfam" id="PF25967"/>
    </source>
</evidence>
<evidence type="ECO:0000313" key="9">
    <source>
        <dbReference type="Proteomes" id="UP000477680"/>
    </source>
</evidence>
<dbReference type="Gene3D" id="1.10.287.470">
    <property type="entry name" value="Helix hairpin bin"/>
    <property type="match status" value="1"/>
</dbReference>
<dbReference type="InterPro" id="IPR058627">
    <property type="entry name" value="MdtA-like_C"/>
</dbReference>
<dbReference type="Pfam" id="PF25944">
    <property type="entry name" value="Beta-barrel_RND"/>
    <property type="match status" value="1"/>
</dbReference>
<sequence length="408" mass="43895">MEQGVPAVSVIRFCRTYRATAILAAVLVALLAVLAGCRTSTTTAEEQPEPPAVEVATVAAAPVTLWQDFTGRIEAVESVELRPRVSGYIDRISFQEGDLVERGEVLFVIDQRPYAARERAARAQLEQAQSQLALARSEAERAQQLLESQSISRELFEQRSAAQASREAELKAARAALDSAQLELEYTEVRAPISGRISRAYVTRGNLASADTTVLTTLVSVDPVHVYFESDSSQLIAGSDAGNDAPALPVRVGLAGETGHPHQGELDFVDNRLNAGTGTIQYRAVLPNPDGILRPGQFARVGVPTDHLARALLVDRRALLTDQDRRYVYLVGADNVVSRQEVVPGREVEDLVVIEQGLATGDRVIVNGVQKVMAPGMAVAPQLVSMDRDARGPVPLLAGLPTQGVVEL</sequence>
<evidence type="ECO:0000256" key="3">
    <source>
        <dbReference type="SAM" id="Coils"/>
    </source>
</evidence>
<dbReference type="Gene3D" id="2.40.50.100">
    <property type="match status" value="1"/>
</dbReference>
<evidence type="ECO:0000259" key="4">
    <source>
        <dbReference type="Pfam" id="PF25876"/>
    </source>
</evidence>
<dbReference type="Pfam" id="PF25967">
    <property type="entry name" value="RND-MFP_C"/>
    <property type="match status" value="1"/>
</dbReference>
<dbReference type="GO" id="GO:0046677">
    <property type="term" value="P:response to antibiotic"/>
    <property type="evidence" value="ECO:0007669"/>
    <property type="project" value="TreeGrafter"/>
</dbReference>
<organism evidence="8 9">
    <name type="scientific">Kineobactrum salinum</name>
    <dbReference type="NCBI Taxonomy" id="2708301"/>
    <lineage>
        <taxon>Bacteria</taxon>
        <taxon>Pseudomonadati</taxon>
        <taxon>Pseudomonadota</taxon>
        <taxon>Gammaproteobacteria</taxon>
        <taxon>Cellvibrionales</taxon>
        <taxon>Halieaceae</taxon>
        <taxon>Kineobactrum</taxon>
    </lineage>
</organism>
<accession>A0A6C0U6H6</accession>
<dbReference type="GO" id="GO:0005886">
    <property type="term" value="C:plasma membrane"/>
    <property type="evidence" value="ECO:0007669"/>
    <property type="project" value="TreeGrafter"/>
</dbReference>
<evidence type="ECO:0000256" key="2">
    <source>
        <dbReference type="ARBA" id="ARBA00009477"/>
    </source>
</evidence>
<feature type="domain" description="Multidrug resistance protein MdtA-like beta-barrel" evidence="6">
    <location>
        <begin position="229"/>
        <end position="303"/>
    </location>
</feature>
<protein>
    <submittedName>
        <fullName evidence="8">Efflux RND transporter periplasmic adaptor subunit</fullName>
    </submittedName>
</protein>
<dbReference type="SUPFAM" id="SSF111369">
    <property type="entry name" value="HlyD-like secretion proteins"/>
    <property type="match status" value="1"/>
</dbReference>
<dbReference type="PANTHER" id="PTHR30158:SF10">
    <property type="entry name" value="CATION EFFLUX PUMP"/>
    <property type="match status" value="1"/>
</dbReference>
<dbReference type="Proteomes" id="UP000477680">
    <property type="component" value="Chromosome"/>
</dbReference>
<comment type="subcellular location">
    <subcellularLocation>
        <location evidence="1">Cell inner membrane</location>
        <topology evidence="1">Lipid-anchor</topology>
    </subcellularLocation>
</comment>
<dbReference type="PANTHER" id="PTHR30158">
    <property type="entry name" value="ACRA/E-RELATED COMPONENT OF DRUG EFFLUX TRANSPORTER"/>
    <property type="match status" value="1"/>
</dbReference>
<dbReference type="Gene3D" id="2.40.420.20">
    <property type="match status" value="1"/>
</dbReference>
<dbReference type="InterPro" id="IPR058624">
    <property type="entry name" value="MdtA-like_HH"/>
</dbReference>
<reference evidence="8 9" key="1">
    <citation type="submission" date="2020-02" db="EMBL/GenBank/DDBJ databases">
        <title>Genome sequencing for Kineobactrum sp. M2.</title>
        <authorList>
            <person name="Park S.-J."/>
        </authorList>
    </citation>
    <scope>NUCLEOTIDE SEQUENCE [LARGE SCALE GENOMIC DNA]</scope>
    <source>
        <strain evidence="8 9">M2</strain>
    </source>
</reference>
<keyword evidence="9" id="KW-1185">Reference proteome</keyword>
<feature type="coiled-coil region" evidence="3">
    <location>
        <begin position="118"/>
        <end position="145"/>
    </location>
</feature>
<feature type="domain" description="Multidrug resistance protein MdtA-like C-terminal permuted SH3" evidence="7">
    <location>
        <begin position="322"/>
        <end position="371"/>
    </location>
</feature>
<dbReference type="GO" id="GO:0030313">
    <property type="term" value="C:cell envelope"/>
    <property type="evidence" value="ECO:0007669"/>
    <property type="project" value="UniProtKB-SubCell"/>
</dbReference>
<dbReference type="InterPro" id="IPR058626">
    <property type="entry name" value="MdtA-like_b-barrel"/>
</dbReference>
<dbReference type="InterPro" id="IPR058625">
    <property type="entry name" value="MdtA-like_BSH"/>
</dbReference>